<dbReference type="Pfam" id="PF01433">
    <property type="entry name" value="Peptidase_M1"/>
    <property type="match status" value="1"/>
</dbReference>
<keyword evidence="8" id="KW-0479">Metal-binding</keyword>
<dbReference type="CDD" id="cd09602">
    <property type="entry name" value="M1_APN"/>
    <property type="match status" value="1"/>
</dbReference>
<evidence type="ECO:0000256" key="2">
    <source>
        <dbReference type="ARBA" id="ARBA00001947"/>
    </source>
</evidence>
<evidence type="ECO:0000313" key="15">
    <source>
        <dbReference type="EMBL" id="MBL4912389.1"/>
    </source>
</evidence>
<evidence type="ECO:0000256" key="8">
    <source>
        <dbReference type="ARBA" id="ARBA00022723"/>
    </source>
</evidence>
<evidence type="ECO:0000259" key="13">
    <source>
        <dbReference type="Pfam" id="PF11838"/>
    </source>
</evidence>
<evidence type="ECO:0000256" key="1">
    <source>
        <dbReference type="ARBA" id="ARBA00000098"/>
    </source>
</evidence>
<feature type="domain" description="Aminopeptidase N-like N-terminal" evidence="14">
    <location>
        <begin position="53"/>
        <end position="217"/>
    </location>
</feature>
<evidence type="ECO:0000259" key="14">
    <source>
        <dbReference type="Pfam" id="PF17900"/>
    </source>
</evidence>
<evidence type="ECO:0000313" key="16">
    <source>
        <dbReference type="Proteomes" id="UP000604898"/>
    </source>
</evidence>
<evidence type="ECO:0000259" key="12">
    <source>
        <dbReference type="Pfam" id="PF01433"/>
    </source>
</evidence>
<keyword evidence="16" id="KW-1185">Reference proteome</keyword>
<dbReference type="GO" id="GO:0016285">
    <property type="term" value="F:alanyl aminopeptidase activity"/>
    <property type="evidence" value="ECO:0007669"/>
    <property type="project" value="UniProtKB-EC"/>
</dbReference>
<dbReference type="InterPro" id="IPR014782">
    <property type="entry name" value="Peptidase_M1_dom"/>
</dbReference>
<dbReference type="SUPFAM" id="SSF55486">
    <property type="entry name" value="Metalloproteases ('zincins'), catalytic domain"/>
    <property type="match status" value="1"/>
</dbReference>
<comment type="catalytic activity">
    <reaction evidence="1">
        <text>Release of an N-terminal amino acid, Xaa-|-Yaa- from a peptide, amide or arylamide. Xaa is preferably Ala, but may be most amino acids including Pro (slow action). When a terminal hydrophobic residue is followed by a prolyl residue, the two may be released as an intact Xaa-Pro dipeptide.</text>
        <dbReference type="EC" id="3.4.11.2"/>
    </reaction>
</comment>
<name>A0ABS1SV37_9GAMM</name>
<keyword evidence="11" id="KW-0482">Metalloprotease</keyword>
<dbReference type="EMBL" id="JAESVD010000002">
    <property type="protein sequence ID" value="MBL4912389.1"/>
    <property type="molecule type" value="Genomic_DNA"/>
</dbReference>
<comment type="similarity">
    <text evidence="3">Belongs to the peptidase M1 family.</text>
</comment>
<organism evidence="15 16">
    <name type="scientific">Shewanella schlegeliana</name>
    <dbReference type="NCBI Taxonomy" id="190308"/>
    <lineage>
        <taxon>Bacteria</taxon>
        <taxon>Pseudomonadati</taxon>
        <taxon>Pseudomonadota</taxon>
        <taxon>Gammaproteobacteria</taxon>
        <taxon>Alteromonadales</taxon>
        <taxon>Shewanellaceae</taxon>
        <taxon>Shewanella</taxon>
    </lineage>
</organism>
<dbReference type="PANTHER" id="PTHR11533">
    <property type="entry name" value="PROTEASE M1 ZINC METALLOPROTEASE"/>
    <property type="match status" value="1"/>
</dbReference>
<comment type="cofactor">
    <cofactor evidence="2">
        <name>Zn(2+)</name>
        <dbReference type="ChEBI" id="CHEBI:29105"/>
    </cofactor>
</comment>
<evidence type="ECO:0000256" key="6">
    <source>
        <dbReference type="ARBA" id="ARBA00022438"/>
    </source>
</evidence>
<protein>
    <recommendedName>
        <fullName evidence="5">Aminopeptidase N</fullName>
        <ecNumber evidence="4">3.4.11.2</ecNumber>
    </recommendedName>
</protein>
<keyword evidence="9 15" id="KW-0378">Hydrolase</keyword>
<dbReference type="NCBIfam" id="TIGR02412">
    <property type="entry name" value="pepN_strep_liv"/>
    <property type="match status" value="1"/>
</dbReference>
<dbReference type="InterPro" id="IPR012778">
    <property type="entry name" value="Pept_M1_aminopeptidase"/>
</dbReference>
<dbReference type="PANTHER" id="PTHR11533:SF174">
    <property type="entry name" value="PUROMYCIN-SENSITIVE AMINOPEPTIDASE-RELATED"/>
    <property type="match status" value="1"/>
</dbReference>
<evidence type="ECO:0000256" key="10">
    <source>
        <dbReference type="ARBA" id="ARBA00022833"/>
    </source>
</evidence>
<evidence type="ECO:0000256" key="7">
    <source>
        <dbReference type="ARBA" id="ARBA00022670"/>
    </source>
</evidence>
<dbReference type="InterPro" id="IPR001930">
    <property type="entry name" value="Peptidase_M1"/>
</dbReference>
<dbReference type="RefSeq" id="WP_202720622.1">
    <property type="nucleotide sequence ID" value="NZ_BPEX01000001.1"/>
</dbReference>
<evidence type="ECO:0000256" key="11">
    <source>
        <dbReference type="ARBA" id="ARBA00023049"/>
    </source>
</evidence>
<dbReference type="Proteomes" id="UP000604898">
    <property type="component" value="Unassembled WGS sequence"/>
</dbReference>
<dbReference type="SUPFAM" id="SSF63737">
    <property type="entry name" value="Leukotriene A4 hydrolase N-terminal domain"/>
    <property type="match status" value="1"/>
</dbReference>
<evidence type="ECO:0000256" key="3">
    <source>
        <dbReference type="ARBA" id="ARBA00010136"/>
    </source>
</evidence>
<keyword evidence="6 15" id="KW-0031">Aminopeptidase</keyword>
<accession>A0ABS1SV37</accession>
<dbReference type="Gene3D" id="2.60.40.1730">
    <property type="entry name" value="tricorn interacting facor f3 domain"/>
    <property type="match status" value="1"/>
</dbReference>
<dbReference type="Pfam" id="PF17900">
    <property type="entry name" value="Peptidase_M1_N"/>
    <property type="match status" value="1"/>
</dbReference>
<evidence type="ECO:0000256" key="5">
    <source>
        <dbReference type="ARBA" id="ARBA00015611"/>
    </source>
</evidence>
<dbReference type="EC" id="3.4.11.2" evidence="4"/>
<feature type="domain" description="Peptidase M1 membrane alanine aminopeptidase" evidence="12">
    <location>
        <begin position="256"/>
        <end position="470"/>
    </location>
</feature>
<evidence type="ECO:0000256" key="4">
    <source>
        <dbReference type="ARBA" id="ARBA00012564"/>
    </source>
</evidence>
<comment type="caution">
    <text evidence="15">The sequence shown here is derived from an EMBL/GenBank/DDBJ whole genome shotgun (WGS) entry which is preliminary data.</text>
</comment>
<reference evidence="15 16" key="1">
    <citation type="submission" date="2021-01" db="EMBL/GenBank/DDBJ databases">
        <title>Genome sequence of Shewanella schlegeliana JCM 11561.</title>
        <authorList>
            <person name="Zhang H."/>
            <person name="Li C."/>
        </authorList>
    </citation>
    <scope>NUCLEOTIDE SEQUENCE [LARGE SCALE GENOMIC DNA]</scope>
    <source>
        <strain evidence="15 16">JCM 11561</strain>
    </source>
</reference>
<dbReference type="Pfam" id="PF11838">
    <property type="entry name" value="ERAP1_C"/>
    <property type="match status" value="1"/>
</dbReference>
<dbReference type="PRINTS" id="PR00756">
    <property type="entry name" value="ALADIPTASE"/>
</dbReference>
<dbReference type="InterPro" id="IPR045357">
    <property type="entry name" value="Aminopeptidase_N-like_N"/>
</dbReference>
<evidence type="ECO:0000256" key="9">
    <source>
        <dbReference type="ARBA" id="ARBA00022801"/>
    </source>
</evidence>
<gene>
    <name evidence="15" type="primary">pepN</name>
    <name evidence="15" type="ORF">JMA39_04460</name>
</gene>
<keyword evidence="10" id="KW-0862">Zinc</keyword>
<dbReference type="InterPro" id="IPR027268">
    <property type="entry name" value="Peptidase_M4/M1_CTD_sf"/>
</dbReference>
<dbReference type="InterPro" id="IPR024571">
    <property type="entry name" value="ERAP1-like_C_dom"/>
</dbReference>
<keyword evidence="7" id="KW-0645">Protease</keyword>
<dbReference type="InterPro" id="IPR042097">
    <property type="entry name" value="Aminopeptidase_N-like_N_sf"/>
</dbReference>
<dbReference type="InterPro" id="IPR050344">
    <property type="entry name" value="Peptidase_M1_aminopeptidases"/>
</dbReference>
<proteinExistence type="inferred from homology"/>
<sequence length="883" mass="100626">MKLLHTGFAAALCCSLIATNVSSKELTAQRDATPYISQQVAASRAERISEVDYDLDFTLTEQQFSAISTVSFELSDTKQPLSLDLNQAQISSLTINGKKVYPNYNNSYITLNPRLLNRGSNTIEVAFSRDYSSNGEGLHRFVDPVDNKVYLYSHFEPAAAQQMFALFDQPDLKANYTLSVTAPKSWTVISAMRETSVTEQGEQRHWVFPKSPKLSPYNFSMHAGPYHEWQDNSGKYPLRLFARQSVAKQVDEKDWFNYTQQGLTFFDNYFGIPYPFNKYDQVLVPDFLYGAMENAAAITFSESYFLTDSQMTVSEKQRLASVIMHEMAHQWFGNLVTMKWWNGLWLNESFASFMGTLATSQIDEFSHAWRSFYAKNKQDAYHQDSLASTHPIEVPVATSQNAFDNIDAITYSKGASTLKQLNHLLGEKTFQKGVQNYLTQYRYQNAELKDFITSLEQVSKRDLSQWSQDWLYNAGVNTLQAEFSCNNGRISSFNLKQTAPRGLPTLREQKVQLGLFTQGRNRLYHNISVPVTYRGAITEVKQVIGLHCPALVYPNYQDWGFVKVTLDPTSFRTAQTNLASVEDPLLRSMLWQSLWDSVESGEQSLNDYIGTVLINLPGERDLTILDQVLTSLSSARIYLDKMVPINQGYAKKAIRAIEQMSLRKVMVNKGNRDIQRRWFAVYIEFARSSDALNHIDSLLQQTATIKGVEIDQALRWKMIVHLNRFDHRNGRYWLNKERAADNSDAGQKSALAAQVIRPETSNKAQWLKRIQQPTHLPFAKVRTVMENLYPSEQKRLSAASAEQRLATLAELDSSKGPVFMRSYNKSLIPTDCSYGNANRLQQVIKSVESEQTQKPLSDTSLRALKEALQHEQKCLLIKSKMKH</sequence>
<dbReference type="Gene3D" id="1.10.390.10">
    <property type="entry name" value="Neutral Protease Domain 2"/>
    <property type="match status" value="1"/>
</dbReference>
<feature type="domain" description="ERAP1-like C-terminal" evidence="13">
    <location>
        <begin position="551"/>
        <end position="868"/>
    </location>
</feature>